<organism evidence="3 4">
    <name type="scientific">Candidatus Sulfuritelmatomonas gaucii</name>
    <dbReference type="NCBI Taxonomy" id="2043161"/>
    <lineage>
        <taxon>Bacteria</taxon>
        <taxon>Pseudomonadati</taxon>
        <taxon>Acidobacteriota</taxon>
        <taxon>Terriglobia</taxon>
        <taxon>Terriglobales</taxon>
        <taxon>Acidobacteriaceae</taxon>
        <taxon>Candidatus Sulfuritelmatomonas</taxon>
    </lineage>
</organism>
<dbReference type="PANTHER" id="PTHR30203:SF24">
    <property type="entry name" value="BLR4935 PROTEIN"/>
    <property type="match status" value="1"/>
</dbReference>
<accession>A0A2N9LAA2</accession>
<protein>
    <submittedName>
        <fullName evidence="3">Outer membrane efflux protein</fullName>
    </submittedName>
</protein>
<keyword evidence="2" id="KW-0732">Signal</keyword>
<dbReference type="EMBL" id="OKRB01000085">
    <property type="protein sequence ID" value="SPE20198.1"/>
    <property type="molecule type" value="Genomic_DNA"/>
</dbReference>
<gene>
    <name evidence="3" type="ORF">SBA5_290052</name>
</gene>
<dbReference type="SUPFAM" id="SSF56954">
    <property type="entry name" value="Outer membrane efflux proteins (OEP)"/>
    <property type="match status" value="1"/>
</dbReference>
<sequence>MRLPLPLLPSVLLIALLFLRTAIAQAPPPSAQSTPPQASTLAQQPGTQLISLDDAIQLALQHNHNLVAAKTQVQQNQAEEVTANLRPNPVLLGDTQFLPVFQPSNFSADYLDNTAQFDLGVSYLFERGQKRQHRLQAARDVTAVSRSQVADNERTLTFSVASQFVNVELAESTLALANQDLKSFQQTVDIAQTRYKAGDIGEDDLLKIKLQLLQFQTDVSQAQLARVQGLSDLRQLLGYESVSQNYDVSSSFDYLPVHSSLEDLQAKALEDRPDLQAAKLGVTAANSQHELQKAIGKRDVTGQINYTHLGYLNDVSLFGQIQLPIFDRNQGEIARTSFAITQAQEQELYANGQVLTDVRDAYEGLQANDQIVTLYRSGYLDLAQQSRDISEYAYRHGAASLLDFLDAERSYRATQLSYRQALASYLLSHEQLREAVGTRSLP</sequence>
<evidence type="ECO:0000313" key="3">
    <source>
        <dbReference type="EMBL" id="SPE20198.1"/>
    </source>
</evidence>
<dbReference type="Pfam" id="PF02321">
    <property type="entry name" value="OEP"/>
    <property type="match status" value="2"/>
</dbReference>
<proteinExistence type="inferred from homology"/>
<dbReference type="AlphaFoldDB" id="A0A2N9LAA2"/>
<dbReference type="InterPro" id="IPR010131">
    <property type="entry name" value="MdtP/NodT-like"/>
</dbReference>
<dbReference type="PANTHER" id="PTHR30203">
    <property type="entry name" value="OUTER MEMBRANE CATION EFFLUX PROTEIN"/>
    <property type="match status" value="1"/>
</dbReference>
<reference evidence="4" key="1">
    <citation type="submission" date="2018-02" db="EMBL/GenBank/DDBJ databases">
        <authorList>
            <person name="Hausmann B."/>
        </authorList>
    </citation>
    <scope>NUCLEOTIDE SEQUENCE [LARGE SCALE GENOMIC DNA]</scope>
    <source>
        <strain evidence="4">Peat soil MAG SbA5</strain>
    </source>
</reference>
<dbReference type="Gene3D" id="1.20.1600.10">
    <property type="entry name" value="Outer membrane efflux proteins (OEP)"/>
    <property type="match status" value="1"/>
</dbReference>
<dbReference type="OrthoDB" id="9791261at2"/>
<evidence type="ECO:0000256" key="1">
    <source>
        <dbReference type="ARBA" id="ARBA00007613"/>
    </source>
</evidence>
<dbReference type="Proteomes" id="UP000239735">
    <property type="component" value="Unassembled WGS sequence"/>
</dbReference>
<feature type="chain" id="PRO_5014705662" evidence="2">
    <location>
        <begin position="27"/>
        <end position="442"/>
    </location>
</feature>
<dbReference type="GO" id="GO:0015562">
    <property type="term" value="F:efflux transmembrane transporter activity"/>
    <property type="evidence" value="ECO:0007669"/>
    <property type="project" value="InterPro"/>
</dbReference>
<comment type="similarity">
    <text evidence="1">Belongs to the outer membrane factor (OMF) (TC 1.B.17) family.</text>
</comment>
<evidence type="ECO:0000313" key="4">
    <source>
        <dbReference type="Proteomes" id="UP000239735"/>
    </source>
</evidence>
<evidence type="ECO:0000256" key="2">
    <source>
        <dbReference type="SAM" id="SignalP"/>
    </source>
</evidence>
<name>A0A2N9LAA2_9BACT</name>
<dbReference type="InterPro" id="IPR003423">
    <property type="entry name" value="OMP_efflux"/>
</dbReference>
<feature type="signal peptide" evidence="2">
    <location>
        <begin position="1"/>
        <end position="26"/>
    </location>
</feature>